<sequence>MRTFIHVSRGLGQSGKATRVMKRRDITERPQHRLAEVGTACGDGGFGLCVSSWRATRSPPPVVTSC</sequence>
<organism evidence="2 3">
    <name type="scientific">Rangifer tarandus platyrhynchus</name>
    <name type="common">Svalbard reindeer</name>
    <dbReference type="NCBI Taxonomy" id="3082113"/>
    <lineage>
        <taxon>Eukaryota</taxon>
        <taxon>Metazoa</taxon>
        <taxon>Chordata</taxon>
        <taxon>Craniata</taxon>
        <taxon>Vertebrata</taxon>
        <taxon>Euteleostomi</taxon>
        <taxon>Mammalia</taxon>
        <taxon>Eutheria</taxon>
        <taxon>Laurasiatheria</taxon>
        <taxon>Artiodactyla</taxon>
        <taxon>Ruminantia</taxon>
        <taxon>Pecora</taxon>
        <taxon>Cervidae</taxon>
        <taxon>Odocoileinae</taxon>
        <taxon>Rangifer</taxon>
    </lineage>
</organism>
<evidence type="ECO:0000313" key="3">
    <source>
        <dbReference type="Proteomes" id="UP001176941"/>
    </source>
</evidence>
<protein>
    <submittedName>
        <fullName evidence="2">Uncharacterized protein</fullName>
    </submittedName>
</protein>
<keyword evidence="3" id="KW-1185">Reference proteome</keyword>
<feature type="region of interest" description="Disordered" evidence="1">
    <location>
        <begin position="1"/>
        <end position="20"/>
    </location>
</feature>
<evidence type="ECO:0000313" key="2">
    <source>
        <dbReference type="EMBL" id="CAI9159938.1"/>
    </source>
</evidence>
<name>A0ABN8YED6_RANTA</name>
<evidence type="ECO:0000256" key="1">
    <source>
        <dbReference type="SAM" id="MobiDB-lite"/>
    </source>
</evidence>
<gene>
    <name evidence="2" type="ORF">MRATA1EN1_LOCUS8900</name>
</gene>
<dbReference type="Proteomes" id="UP001176941">
    <property type="component" value="Chromosome 19"/>
</dbReference>
<dbReference type="EMBL" id="OX459955">
    <property type="protein sequence ID" value="CAI9159938.1"/>
    <property type="molecule type" value="Genomic_DNA"/>
</dbReference>
<reference evidence="2" key="1">
    <citation type="submission" date="2023-04" db="EMBL/GenBank/DDBJ databases">
        <authorList>
            <consortium name="ELIXIR-Norway"/>
        </authorList>
    </citation>
    <scope>NUCLEOTIDE SEQUENCE [LARGE SCALE GENOMIC DNA]</scope>
</reference>
<proteinExistence type="predicted"/>
<accession>A0ABN8YED6</accession>